<evidence type="ECO:0000313" key="1">
    <source>
        <dbReference type="EMBL" id="CUR33952.1"/>
    </source>
</evidence>
<dbReference type="Proteomes" id="UP000184315">
    <property type="component" value="Unassembled WGS sequence"/>
</dbReference>
<gene>
    <name evidence="1" type="ORF">PL921460061</name>
</gene>
<proteinExistence type="predicted"/>
<keyword evidence="2" id="KW-1185">Reference proteome</keyword>
<accession>A0A1J1LN26</accession>
<reference evidence="2" key="1">
    <citation type="submission" date="2015-10" db="EMBL/GenBank/DDBJ databases">
        <authorList>
            <person name="Regsiter A."/>
            <person name="william w."/>
        </authorList>
    </citation>
    <scope>NUCLEOTIDE SEQUENCE [LARGE SCALE GENOMIC DNA]</scope>
</reference>
<dbReference type="STRING" id="671072.PL921460061"/>
<protein>
    <submittedName>
        <fullName evidence="1">Uncharacterized protein</fullName>
    </submittedName>
</protein>
<name>A0A1J1LN26_9CYAN</name>
<dbReference type="EMBL" id="CZDF01000166">
    <property type="protein sequence ID" value="CUR33952.1"/>
    <property type="molecule type" value="Genomic_DNA"/>
</dbReference>
<dbReference type="AlphaFoldDB" id="A0A1J1LN26"/>
<evidence type="ECO:0000313" key="2">
    <source>
        <dbReference type="Proteomes" id="UP000184315"/>
    </source>
</evidence>
<organism evidence="1 2">
    <name type="scientific">Planktothrix tepida PCC 9214</name>
    <dbReference type="NCBI Taxonomy" id="671072"/>
    <lineage>
        <taxon>Bacteria</taxon>
        <taxon>Bacillati</taxon>
        <taxon>Cyanobacteriota</taxon>
        <taxon>Cyanophyceae</taxon>
        <taxon>Oscillatoriophycideae</taxon>
        <taxon>Oscillatoriales</taxon>
        <taxon>Microcoleaceae</taxon>
        <taxon>Planktothrix</taxon>
    </lineage>
</organism>
<dbReference type="RefSeq" id="WP_072716995.1">
    <property type="nucleotide sequence ID" value="NZ_LN889762.1"/>
</dbReference>
<sequence length="81" mass="9406">MKSKINSNYVQLELPLYPKLKRGQKVKITGFDSSGEYNLRGRFGIIFSIADNGIWVRFPGRFLARKVPLILLYSIWELDKT</sequence>